<reference evidence="4" key="1">
    <citation type="submission" date="2017-02" db="UniProtKB">
        <authorList>
            <consortium name="WormBaseParasite"/>
        </authorList>
    </citation>
    <scope>IDENTIFICATION</scope>
</reference>
<dbReference type="AlphaFoldDB" id="A0A0R3Q078"/>
<feature type="domain" description="Reverse transcriptase" evidence="1">
    <location>
        <begin position="1"/>
        <end position="100"/>
    </location>
</feature>
<dbReference type="PROSITE" id="PS50878">
    <property type="entry name" value="RT_POL"/>
    <property type="match status" value="1"/>
</dbReference>
<reference evidence="2 3" key="2">
    <citation type="submission" date="2018-11" db="EMBL/GenBank/DDBJ databases">
        <authorList>
            <consortium name="Pathogen Informatics"/>
        </authorList>
    </citation>
    <scope>NUCLEOTIDE SEQUENCE [LARGE SCALE GENOMIC DNA]</scope>
    <source>
        <strain evidence="2 3">Costa Rica</strain>
    </source>
</reference>
<dbReference type="WBParaSite" id="ACOC_0001230101-mRNA-1">
    <property type="protein sequence ID" value="ACOC_0001230101-mRNA-1"/>
    <property type="gene ID" value="ACOC_0001230101"/>
</dbReference>
<sequence length="100" mass="11288">MFMRGELVAYATLALSQTNIPKCFNYVYLGRKINTVNDLALELRSDHLRFADDVVLISRNISQAERMLDDFDKACGKIGIPVNLTQTMLMKNGLPGPTFY</sequence>
<proteinExistence type="predicted"/>
<gene>
    <name evidence="2" type="ORF">ACOC_LOCUS12302</name>
</gene>
<evidence type="ECO:0000259" key="1">
    <source>
        <dbReference type="PROSITE" id="PS50878"/>
    </source>
</evidence>
<dbReference type="InterPro" id="IPR000477">
    <property type="entry name" value="RT_dom"/>
</dbReference>
<evidence type="ECO:0000313" key="4">
    <source>
        <dbReference type="WBParaSite" id="ACOC_0001230101-mRNA-1"/>
    </source>
</evidence>
<organism evidence="4">
    <name type="scientific">Angiostrongylus costaricensis</name>
    <name type="common">Nematode worm</name>
    <dbReference type="NCBI Taxonomy" id="334426"/>
    <lineage>
        <taxon>Eukaryota</taxon>
        <taxon>Metazoa</taxon>
        <taxon>Ecdysozoa</taxon>
        <taxon>Nematoda</taxon>
        <taxon>Chromadorea</taxon>
        <taxon>Rhabditida</taxon>
        <taxon>Rhabditina</taxon>
        <taxon>Rhabditomorpha</taxon>
        <taxon>Strongyloidea</taxon>
        <taxon>Metastrongylidae</taxon>
        <taxon>Angiostrongylus</taxon>
    </lineage>
</organism>
<name>A0A0R3Q078_ANGCS</name>
<dbReference type="OrthoDB" id="7480412at2759"/>
<dbReference type="Proteomes" id="UP000267027">
    <property type="component" value="Unassembled WGS sequence"/>
</dbReference>
<protein>
    <submittedName>
        <fullName evidence="4">Reverse transcriptase domain-containing protein</fullName>
    </submittedName>
</protein>
<evidence type="ECO:0000313" key="2">
    <source>
        <dbReference type="EMBL" id="VDM63887.1"/>
    </source>
</evidence>
<keyword evidence="3" id="KW-1185">Reference proteome</keyword>
<accession>A0A0R3Q078</accession>
<dbReference type="EMBL" id="UYYA01004977">
    <property type="protein sequence ID" value="VDM63887.1"/>
    <property type="molecule type" value="Genomic_DNA"/>
</dbReference>
<evidence type="ECO:0000313" key="3">
    <source>
        <dbReference type="Proteomes" id="UP000267027"/>
    </source>
</evidence>